<dbReference type="OrthoDB" id="5392033at2759"/>
<dbReference type="InterPro" id="IPR033964">
    <property type="entry name" value="ABBA"/>
</dbReference>
<dbReference type="SFLD" id="SFLDG01162">
    <property type="entry name" value="I"/>
    <property type="match status" value="1"/>
</dbReference>
<dbReference type="InterPro" id="IPR012148">
    <property type="entry name" value="ABBA_DMATS-like"/>
</dbReference>
<feature type="binding site" evidence="3">
    <location>
        <position position="95"/>
    </location>
    <ligand>
        <name>L-tryptophan</name>
        <dbReference type="ChEBI" id="CHEBI:57912"/>
    </ligand>
</feature>
<evidence type="ECO:0000256" key="1">
    <source>
        <dbReference type="ARBA" id="ARBA00010209"/>
    </source>
</evidence>
<dbReference type="Pfam" id="PF11991">
    <property type="entry name" value="Trp_DMAT"/>
    <property type="match status" value="1"/>
</dbReference>
<dbReference type="SFLD" id="SFLDS00036">
    <property type="entry name" value="Aromatic_Prenyltransferase"/>
    <property type="match status" value="1"/>
</dbReference>
<dbReference type="NCBIfam" id="TIGR03429">
    <property type="entry name" value="arom_pren_DMATS"/>
    <property type="match status" value="1"/>
</dbReference>
<feature type="binding site" evidence="3">
    <location>
        <position position="273"/>
    </location>
    <ligand>
        <name>dimethylallyl diphosphate</name>
        <dbReference type="ChEBI" id="CHEBI:57623"/>
    </ligand>
</feature>
<proteinExistence type="inferred from homology"/>
<keyword evidence="2" id="KW-0808">Transferase</keyword>
<dbReference type="CDD" id="cd13929">
    <property type="entry name" value="PT-DMATS_CymD"/>
    <property type="match status" value="1"/>
</dbReference>
<dbReference type="AlphaFoldDB" id="A0A1W2TJ49"/>
<dbReference type="GO" id="GO:0009820">
    <property type="term" value="P:alkaloid metabolic process"/>
    <property type="evidence" value="ECO:0007669"/>
    <property type="project" value="InterPro"/>
</dbReference>
<evidence type="ECO:0000313" key="4">
    <source>
        <dbReference type="EMBL" id="GAP88223.2"/>
    </source>
</evidence>
<name>A0A1W2TJ49_ROSNE</name>
<dbReference type="OMA" id="HERLWWA"/>
<dbReference type="PANTHER" id="PTHR40627">
    <property type="entry name" value="INDOLE PRENYLTRANSFERASE TDIB-RELATED"/>
    <property type="match status" value="1"/>
</dbReference>
<dbReference type="PANTHER" id="PTHR40627:SF4">
    <property type="entry name" value="PRENYLTRANSFERASE ASQH1-RELATED"/>
    <property type="match status" value="1"/>
</dbReference>
<feature type="binding site" evidence="3">
    <location>
        <position position="198"/>
    </location>
    <ligand>
        <name>dimethylallyl diphosphate</name>
        <dbReference type="ChEBI" id="CHEBI:57623"/>
    </ligand>
</feature>
<evidence type="ECO:0000256" key="3">
    <source>
        <dbReference type="PIRSR" id="PIRSR000509-1"/>
    </source>
</evidence>
<dbReference type="Proteomes" id="UP000054516">
    <property type="component" value="Unassembled WGS sequence"/>
</dbReference>
<dbReference type="InterPro" id="IPR017795">
    <property type="entry name" value="ABBA_NscD-like"/>
</dbReference>
<evidence type="ECO:0000256" key="2">
    <source>
        <dbReference type="ARBA" id="ARBA00022679"/>
    </source>
</evidence>
<keyword evidence="5" id="KW-1185">Reference proteome</keyword>
<dbReference type="EMBL" id="DF977475">
    <property type="protein sequence ID" value="GAP88223.2"/>
    <property type="molecule type" value="Genomic_DNA"/>
</dbReference>
<gene>
    <name evidence="4" type="ORF">SAMD00023353_3000130</name>
</gene>
<dbReference type="GO" id="GO:0016765">
    <property type="term" value="F:transferase activity, transferring alkyl or aryl (other than methyl) groups"/>
    <property type="evidence" value="ECO:0007669"/>
    <property type="project" value="InterPro"/>
</dbReference>
<comment type="similarity">
    <text evidence="1">Belongs to the tryptophan dimethylallyltransferase family.</text>
</comment>
<protein>
    <submittedName>
        <fullName evidence="4">Putative 7-dimethylallyltryptophan synthase</fullName>
    </submittedName>
</protein>
<dbReference type="PIRSF" id="PIRSF000509">
    <property type="entry name" value="Trp_DMAT"/>
    <property type="match status" value="1"/>
</dbReference>
<feature type="binding site" evidence="3">
    <location>
        <position position="271"/>
    </location>
    <ligand>
        <name>dimethylallyl diphosphate</name>
        <dbReference type="ChEBI" id="CHEBI:57623"/>
    </ligand>
</feature>
<organism evidence="4">
    <name type="scientific">Rosellinia necatrix</name>
    <name type="common">White root-rot fungus</name>
    <dbReference type="NCBI Taxonomy" id="77044"/>
    <lineage>
        <taxon>Eukaryota</taxon>
        <taxon>Fungi</taxon>
        <taxon>Dikarya</taxon>
        <taxon>Ascomycota</taxon>
        <taxon>Pezizomycotina</taxon>
        <taxon>Sordariomycetes</taxon>
        <taxon>Xylariomycetidae</taxon>
        <taxon>Xylariales</taxon>
        <taxon>Xylariaceae</taxon>
        <taxon>Rosellinia</taxon>
    </lineage>
</organism>
<feature type="binding site" evidence="3">
    <location>
        <position position="196"/>
    </location>
    <ligand>
        <name>dimethylallyl diphosphate</name>
        <dbReference type="ChEBI" id="CHEBI:57623"/>
    </ligand>
</feature>
<evidence type="ECO:0000313" key="5">
    <source>
        <dbReference type="Proteomes" id="UP000054516"/>
    </source>
</evidence>
<reference evidence="4" key="1">
    <citation type="submission" date="2016-03" db="EMBL/GenBank/DDBJ databases">
        <title>Draft genome sequence of Rosellinia necatrix.</title>
        <authorList>
            <person name="Kanematsu S."/>
        </authorList>
    </citation>
    <scope>NUCLEOTIDE SEQUENCE [LARGE SCALE GENOMIC DNA]</scope>
    <source>
        <strain evidence="4">W97</strain>
    </source>
</reference>
<feature type="binding site" evidence="3">
    <location>
        <position position="110"/>
    </location>
    <ligand>
        <name>dimethylallyl diphosphate</name>
        <dbReference type="ChEBI" id="CHEBI:57623"/>
    </ligand>
</feature>
<feature type="binding site" evidence="3">
    <location>
        <position position="269"/>
    </location>
    <ligand>
        <name>dimethylallyl diphosphate</name>
        <dbReference type="ChEBI" id="CHEBI:57623"/>
    </ligand>
</feature>
<accession>A0A1W2TJ49</accession>
<sequence length="448" mass="49044">MTVPTKKVNGTSPSLLALNQVKKEAQISFEDREFWWSALADPLATLLQNREYPHDVQLQYLRWFQKWIPAALGPRPISGQPFYGSWLTYDRSAVEYSINWKEKSPRQTVRFTLEPTSSKSGTPADPLNQLGAQEFLTGIAPDVPGLDLARFNDFLAATYIPDEGVEAAAAKHPAGFPRSRVWVAFDLDRAGRAVAKAYFLPHWRALHTGIPARQIVSDAILACSGPLGSYETSVAALNDYLDTTSFAPGAAPEIALLSNDCVVADAASRIKVYVRSEADTLAKARDMFHLGGRLRGPVVAECLAAIRDFWYHLFGLDSADPGADDKVVLGGHGCVLVYEMRPTPLPLADGATAAVAPDIEVKLHIPVWELGKTDAEIGELMAAWFHAHGHPELAASYQSDLAATFPKHPLSTAGGTHTFISLTYTPKTGLYMTTYYTTKLPELYFPLD</sequence>